<feature type="signal peptide" evidence="1">
    <location>
        <begin position="1"/>
        <end position="20"/>
    </location>
</feature>
<name>A0ABS5JYC5_9BACT</name>
<keyword evidence="1" id="KW-0732">Signal</keyword>
<dbReference type="EMBL" id="JAGUCO010000016">
    <property type="protein sequence ID" value="MBS2099902.1"/>
    <property type="molecule type" value="Genomic_DNA"/>
</dbReference>
<accession>A0ABS5JYC5</accession>
<evidence type="ECO:0000259" key="2">
    <source>
        <dbReference type="Pfam" id="PF19089"/>
    </source>
</evidence>
<feature type="domain" description="DUF5777" evidence="2">
    <location>
        <begin position="39"/>
        <end position="290"/>
    </location>
</feature>
<dbReference type="Proteomes" id="UP000708576">
    <property type="component" value="Unassembled WGS sequence"/>
</dbReference>
<sequence length="292" mass="33087">MKNIIITLVLALLSSSMLFAQEEAETEKKVDKPVRTPWESGTLINHQTSVTQYKNTLEMLISHRFGPMENGISDVFGIMAPGANIRIGFNYTILDNVSVGFGTNSQKKYQDFQLKYTPLEQTRENTIPVSVTLFGNAAINAQDETVFGNSYEFSDRMSYFSELIVGRKFNDWLSMQASVNFSHFNAVDSLMDHDKIGIGFGGRIKFSPQSSLTFEGGIPLQIESISEQTDFYYNHKMHFSIGYEVSTSTHAFQIFVSNGIGIVPQELYMFNDAEWDAKSIRFGFNITRLWNF</sequence>
<dbReference type="Pfam" id="PF19089">
    <property type="entry name" value="DUF5777"/>
    <property type="match status" value="1"/>
</dbReference>
<reference evidence="3 4" key="1">
    <citation type="journal article" date="2015" name="Int. J. Syst. Evol. Microbiol.">
        <title>Carboxylicivirga linearis sp. nov., isolated from a sea cucumber culture pond.</title>
        <authorList>
            <person name="Wang F.Q."/>
            <person name="Zhou Y.X."/>
            <person name="Lin X.Z."/>
            <person name="Chen G.J."/>
            <person name="Du Z.J."/>
        </authorList>
    </citation>
    <scope>NUCLEOTIDE SEQUENCE [LARGE SCALE GENOMIC DNA]</scope>
    <source>
        <strain evidence="3 4">FB218</strain>
    </source>
</reference>
<evidence type="ECO:0000313" key="3">
    <source>
        <dbReference type="EMBL" id="MBS2099902.1"/>
    </source>
</evidence>
<protein>
    <recommendedName>
        <fullName evidence="2">DUF5777 domain-containing protein</fullName>
    </recommendedName>
</protein>
<evidence type="ECO:0000256" key="1">
    <source>
        <dbReference type="SAM" id="SignalP"/>
    </source>
</evidence>
<comment type="caution">
    <text evidence="3">The sequence shown here is derived from an EMBL/GenBank/DDBJ whole genome shotgun (WGS) entry which is preliminary data.</text>
</comment>
<dbReference type="RefSeq" id="WP_212217143.1">
    <property type="nucleotide sequence ID" value="NZ_JAGUCO010000016.1"/>
</dbReference>
<proteinExistence type="predicted"/>
<dbReference type="InterPro" id="IPR045916">
    <property type="entry name" value="DUF5777"/>
</dbReference>
<keyword evidence="4" id="KW-1185">Reference proteome</keyword>
<gene>
    <name evidence="3" type="ORF">KEM10_16560</name>
</gene>
<feature type="chain" id="PRO_5046937310" description="DUF5777 domain-containing protein" evidence="1">
    <location>
        <begin position="21"/>
        <end position="292"/>
    </location>
</feature>
<organism evidence="3 4">
    <name type="scientific">Carboxylicivirga linearis</name>
    <dbReference type="NCBI Taxonomy" id="1628157"/>
    <lineage>
        <taxon>Bacteria</taxon>
        <taxon>Pseudomonadati</taxon>
        <taxon>Bacteroidota</taxon>
        <taxon>Bacteroidia</taxon>
        <taxon>Marinilabiliales</taxon>
        <taxon>Marinilabiliaceae</taxon>
        <taxon>Carboxylicivirga</taxon>
    </lineage>
</organism>
<evidence type="ECO:0000313" key="4">
    <source>
        <dbReference type="Proteomes" id="UP000708576"/>
    </source>
</evidence>